<comment type="caution">
    <text evidence="1">The sequence shown here is derived from an EMBL/GenBank/DDBJ whole genome shotgun (WGS) entry which is preliminary data.</text>
</comment>
<name>A4BZL9_9FLAO</name>
<accession>A4BZL9</accession>
<dbReference type="EMBL" id="AAOG01000002">
    <property type="protein sequence ID" value="EAR12612.1"/>
    <property type="molecule type" value="Genomic_DNA"/>
</dbReference>
<gene>
    <name evidence="1" type="ORF">PI23P_08300</name>
</gene>
<organism evidence="1 2">
    <name type="scientific">Polaribacter irgensii 23-P</name>
    <dbReference type="NCBI Taxonomy" id="313594"/>
    <lineage>
        <taxon>Bacteria</taxon>
        <taxon>Pseudomonadati</taxon>
        <taxon>Bacteroidota</taxon>
        <taxon>Flavobacteriia</taxon>
        <taxon>Flavobacteriales</taxon>
        <taxon>Flavobacteriaceae</taxon>
    </lineage>
</organism>
<sequence length="73" mass="8681">MNRTKTPETQSEQRNHNFANTIYKLLLVLANLRKSKRTFMVCVLFSKLVAIDTQPRLYKQVRPKHNKSTYEKN</sequence>
<keyword evidence="2" id="KW-1185">Reference proteome</keyword>
<evidence type="ECO:0000313" key="1">
    <source>
        <dbReference type="EMBL" id="EAR12612.1"/>
    </source>
</evidence>
<dbReference type="AlphaFoldDB" id="A4BZL9"/>
<dbReference type="Proteomes" id="UP000003053">
    <property type="component" value="Unassembled WGS sequence"/>
</dbReference>
<dbReference type="STRING" id="313594.PI23P_08300"/>
<protein>
    <submittedName>
        <fullName evidence="1">Uncharacterized protein</fullName>
    </submittedName>
</protein>
<reference evidence="1 2" key="1">
    <citation type="submission" date="2006-02" db="EMBL/GenBank/DDBJ databases">
        <authorList>
            <person name="Murray A."/>
            <person name="Staley J."/>
            <person name="Ferriera S."/>
            <person name="Johnson J."/>
            <person name="Kravitz S."/>
            <person name="Halpern A."/>
            <person name="Remington K."/>
            <person name="Beeson K."/>
            <person name="Tran B."/>
            <person name="Rogers Y.-H."/>
            <person name="Friedman R."/>
            <person name="Venter J.C."/>
        </authorList>
    </citation>
    <scope>NUCLEOTIDE SEQUENCE [LARGE SCALE GENOMIC DNA]</scope>
    <source>
        <strain evidence="1 2">23-P</strain>
    </source>
</reference>
<proteinExistence type="predicted"/>
<evidence type="ECO:0000313" key="2">
    <source>
        <dbReference type="Proteomes" id="UP000003053"/>
    </source>
</evidence>
<dbReference type="HOGENOM" id="CLU_2701635_0_0_10"/>